<gene>
    <name evidence="2" type="ORF">QYF61_010185</name>
</gene>
<organism evidence="2 3">
    <name type="scientific">Mycteria americana</name>
    <name type="common">Wood stork</name>
    <dbReference type="NCBI Taxonomy" id="33587"/>
    <lineage>
        <taxon>Eukaryota</taxon>
        <taxon>Metazoa</taxon>
        <taxon>Chordata</taxon>
        <taxon>Craniata</taxon>
        <taxon>Vertebrata</taxon>
        <taxon>Euteleostomi</taxon>
        <taxon>Archelosauria</taxon>
        <taxon>Archosauria</taxon>
        <taxon>Dinosauria</taxon>
        <taxon>Saurischia</taxon>
        <taxon>Theropoda</taxon>
        <taxon>Coelurosauria</taxon>
        <taxon>Aves</taxon>
        <taxon>Neognathae</taxon>
        <taxon>Neoaves</taxon>
        <taxon>Aequornithes</taxon>
        <taxon>Ciconiiformes</taxon>
        <taxon>Ciconiidae</taxon>
        <taxon>Mycteria</taxon>
    </lineage>
</organism>
<feature type="compositionally biased region" description="Polar residues" evidence="1">
    <location>
        <begin position="40"/>
        <end position="58"/>
    </location>
</feature>
<proteinExistence type="predicted"/>
<dbReference type="AlphaFoldDB" id="A0AAN7S2C8"/>
<feature type="region of interest" description="Disordered" evidence="1">
    <location>
        <begin position="363"/>
        <end position="385"/>
    </location>
</feature>
<name>A0AAN7S2C8_MYCAM</name>
<dbReference type="EMBL" id="JAUNZN010000009">
    <property type="protein sequence ID" value="KAK4815928.1"/>
    <property type="molecule type" value="Genomic_DNA"/>
</dbReference>
<protein>
    <submittedName>
        <fullName evidence="2">Uncharacterized protein</fullName>
    </submittedName>
</protein>
<comment type="caution">
    <text evidence="2">The sequence shown here is derived from an EMBL/GenBank/DDBJ whole genome shotgun (WGS) entry which is preliminary data.</text>
</comment>
<sequence length="410" mass="45523">MDCDDTSLTAYIRAASLTQPACAFTPAERVRYKDDLEGIQNPSVTETGNKPRNTNGTYLESFGPRIRGSPRESLSAGWRSCDPMDLFGIYKRCPIWVAKTVTEVGNKPRNTNVHVFPVLRAPELDAVLQVGSHQSRVEGQNHIPRPAGHNSFEAAQDVVGFLGSECTLSAHVQLFIHQYPQLLLCRTALNPFVPQPVLIPGVVPTLVQDAALGLVEPHEVHMGPLLKLLQVPLDGIPSLSQNQDSVICKCAEDALNLTVYIVDEDIKQYSSYSVDVTIQPIPYPPKSPSIKSVHLKFREKDVIHLSHFNISSLIYLLVVLMFFNGQTLGYMSIYVITANELADNTGALRTTFRYMGRVHWTSSGSLDNHSSSRLLAPSSQHRSSQVTMCSPGRWLKSFRISRSSLRDRDQ</sequence>
<dbReference type="Proteomes" id="UP001333110">
    <property type="component" value="Unassembled WGS sequence"/>
</dbReference>
<evidence type="ECO:0000313" key="3">
    <source>
        <dbReference type="Proteomes" id="UP001333110"/>
    </source>
</evidence>
<evidence type="ECO:0000313" key="2">
    <source>
        <dbReference type="EMBL" id="KAK4815928.1"/>
    </source>
</evidence>
<feature type="region of interest" description="Disordered" evidence="1">
    <location>
        <begin position="39"/>
        <end position="64"/>
    </location>
</feature>
<reference evidence="2 3" key="1">
    <citation type="journal article" date="2023" name="J. Hered.">
        <title>Chromosome-level genome of the wood stork (Mycteria americana) provides insight into avian chromosome evolution.</title>
        <authorList>
            <person name="Flamio R. Jr."/>
            <person name="Ramstad K.M."/>
        </authorList>
    </citation>
    <scope>NUCLEOTIDE SEQUENCE [LARGE SCALE GENOMIC DNA]</scope>
    <source>
        <strain evidence="2">JAX WOST 10</strain>
    </source>
</reference>
<keyword evidence="3" id="KW-1185">Reference proteome</keyword>
<evidence type="ECO:0000256" key="1">
    <source>
        <dbReference type="SAM" id="MobiDB-lite"/>
    </source>
</evidence>
<feature type="non-terminal residue" evidence="2">
    <location>
        <position position="410"/>
    </location>
</feature>
<accession>A0AAN7S2C8</accession>